<protein>
    <submittedName>
        <fullName evidence="1">Uncharacterized protein</fullName>
    </submittedName>
</protein>
<gene>
    <name evidence="1" type="ORF">ILEXP_LOCUS27037</name>
</gene>
<dbReference type="AlphaFoldDB" id="A0ABC8SUK8"/>
<keyword evidence="2" id="KW-1185">Reference proteome</keyword>
<reference evidence="1 2" key="1">
    <citation type="submission" date="2024-02" db="EMBL/GenBank/DDBJ databases">
        <authorList>
            <person name="Vignale AGUSTIN F."/>
            <person name="Sosa J E."/>
            <person name="Modenutti C."/>
        </authorList>
    </citation>
    <scope>NUCLEOTIDE SEQUENCE [LARGE SCALE GENOMIC DNA]</scope>
</reference>
<organism evidence="1 2">
    <name type="scientific">Ilex paraguariensis</name>
    <name type="common">yerba mate</name>
    <dbReference type="NCBI Taxonomy" id="185542"/>
    <lineage>
        <taxon>Eukaryota</taxon>
        <taxon>Viridiplantae</taxon>
        <taxon>Streptophyta</taxon>
        <taxon>Embryophyta</taxon>
        <taxon>Tracheophyta</taxon>
        <taxon>Spermatophyta</taxon>
        <taxon>Magnoliopsida</taxon>
        <taxon>eudicotyledons</taxon>
        <taxon>Gunneridae</taxon>
        <taxon>Pentapetalae</taxon>
        <taxon>asterids</taxon>
        <taxon>campanulids</taxon>
        <taxon>Aquifoliales</taxon>
        <taxon>Aquifoliaceae</taxon>
        <taxon>Ilex</taxon>
    </lineage>
</organism>
<dbReference type="EMBL" id="CAUOFW020003169">
    <property type="protein sequence ID" value="CAK9158397.1"/>
    <property type="molecule type" value="Genomic_DNA"/>
</dbReference>
<sequence length="90" mass="10399">LALIDSWGLSVDKVHERTLGTIGDHLGRLKKMFKARRRLGTLIQMTLRSMRVVLEMVIMVEPKIQPEMLFLVRITSQGYHRSLSVFFSSQ</sequence>
<proteinExistence type="predicted"/>
<feature type="non-terminal residue" evidence="1">
    <location>
        <position position="1"/>
    </location>
</feature>
<dbReference type="Proteomes" id="UP001642360">
    <property type="component" value="Unassembled WGS sequence"/>
</dbReference>
<evidence type="ECO:0000313" key="1">
    <source>
        <dbReference type="EMBL" id="CAK9158397.1"/>
    </source>
</evidence>
<comment type="caution">
    <text evidence="1">The sequence shown here is derived from an EMBL/GenBank/DDBJ whole genome shotgun (WGS) entry which is preliminary data.</text>
</comment>
<accession>A0ABC8SUK8</accession>
<evidence type="ECO:0000313" key="2">
    <source>
        <dbReference type="Proteomes" id="UP001642360"/>
    </source>
</evidence>
<name>A0ABC8SUK8_9AQUA</name>